<evidence type="ECO:0000313" key="2">
    <source>
        <dbReference type="EMBL" id="SPO04671.1"/>
    </source>
</evidence>
<comment type="caution">
    <text evidence="2">The sequence shown here is derived from an EMBL/GenBank/DDBJ whole genome shotgun (WGS) entry which is preliminary data.</text>
</comment>
<reference evidence="2" key="1">
    <citation type="submission" date="2018-03" db="EMBL/GenBank/DDBJ databases">
        <authorList>
            <person name="Guldener U."/>
        </authorList>
    </citation>
    <scope>NUCLEOTIDE SEQUENCE</scope>
</reference>
<organism evidence="2 3">
    <name type="scientific">Cephalotrichum gorgonifer</name>
    <dbReference type="NCBI Taxonomy" id="2041049"/>
    <lineage>
        <taxon>Eukaryota</taxon>
        <taxon>Fungi</taxon>
        <taxon>Dikarya</taxon>
        <taxon>Ascomycota</taxon>
        <taxon>Pezizomycotina</taxon>
        <taxon>Sordariomycetes</taxon>
        <taxon>Hypocreomycetidae</taxon>
        <taxon>Microascales</taxon>
        <taxon>Microascaceae</taxon>
        <taxon>Cephalotrichum</taxon>
    </lineage>
</organism>
<name>A0AAE8N1F0_9PEZI</name>
<dbReference type="AlphaFoldDB" id="A0AAE8N1F0"/>
<proteinExistence type="predicted"/>
<accession>A0AAE8N1F0</accession>
<evidence type="ECO:0000313" key="3">
    <source>
        <dbReference type="Proteomes" id="UP001187682"/>
    </source>
</evidence>
<feature type="signal peptide" evidence="1">
    <location>
        <begin position="1"/>
        <end position="19"/>
    </location>
</feature>
<protein>
    <submittedName>
        <fullName evidence="2">Uncharacterized protein</fullName>
    </submittedName>
</protein>
<gene>
    <name evidence="2" type="ORF">DNG_07356</name>
</gene>
<evidence type="ECO:0000256" key="1">
    <source>
        <dbReference type="SAM" id="SignalP"/>
    </source>
</evidence>
<keyword evidence="3" id="KW-1185">Reference proteome</keyword>
<dbReference type="EMBL" id="ONZQ02000010">
    <property type="protein sequence ID" value="SPO04671.1"/>
    <property type="molecule type" value="Genomic_DNA"/>
</dbReference>
<feature type="chain" id="PRO_5042078433" evidence="1">
    <location>
        <begin position="20"/>
        <end position="108"/>
    </location>
</feature>
<dbReference type="Proteomes" id="UP001187682">
    <property type="component" value="Unassembled WGS sequence"/>
</dbReference>
<keyword evidence="1" id="KW-0732">Signal</keyword>
<sequence length="108" mass="11423">MKLQLTILALAASTAQVMAVPLEEQGIQGKSWSLKGKKLLHTNTSAAFDTKPTDKTVESASAAAEDAVVPAACYWCPSPCAGYYCCDGPVPYCGYLTNPFECVCWGPA</sequence>